<dbReference type="NCBIfam" id="TIGR02246">
    <property type="entry name" value="SgcJ/EcaC family oxidoreductase"/>
    <property type="match status" value="1"/>
</dbReference>
<feature type="domain" description="DUF4440" evidence="1">
    <location>
        <begin position="6"/>
        <end position="120"/>
    </location>
</feature>
<dbReference type="EMBL" id="JBHSON010000021">
    <property type="protein sequence ID" value="MFC5747316.1"/>
    <property type="molecule type" value="Genomic_DNA"/>
</dbReference>
<dbReference type="InterPro" id="IPR032710">
    <property type="entry name" value="NTF2-like_dom_sf"/>
</dbReference>
<gene>
    <name evidence="2" type="ORF">ACFPZN_16940</name>
</gene>
<dbReference type="Pfam" id="PF14534">
    <property type="entry name" value="DUF4440"/>
    <property type="match status" value="1"/>
</dbReference>
<evidence type="ECO:0000313" key="2">
    <source>
        <dbReference type="EMBL" id="MFC5747316.1"/>
    </source>
</evidence>
<dbReference type="InterPro" id="IPR027843">
    <property type="entry name" value="DUF4440"/>
</dbReference>
<dbReference type="InterPro" id="IPR011944">
    <property type="entry name" value="Steroid_delta5-4_isomerase"/>
</dbReference>
<name>A0ABW0ZVQ5_9ACTN</name>
<evidence type="ECO:0000259" key="1">
    <source>
        <dbReference type="Pfam" id="PF14534"/>
    </source>
</evidence>
<sequence length="139" mass="16010">MDENAIRALMARHTDLWIRHEMDEWGALFTEDSDFITHRGLWWRTRAENVAGHKDVPPSVLDQKKNYTQDVVDIQEVTADVALVHTVWTWPDHRLPGAPAEDRRGLITFVLVRTPDGWRIRAAHNTRENGLTDFTATAT</sequence>
<dbReference type="RefSeq" id="WP_378282935.1">
    <property type="nucleotide sequence ID" value="NZ_JBHSON010000021.1"/>
</dbReference>
<dbReference type="Proteomes" id="UP001596074">
    <property type="component" value="Unassembled WGS sequence"/>
</dbReference>
<protein>
    <submittedName>
        <fullName evidence="2">YybH family protein</fullName>
    </submittedName>
</protein>
<reference evidence="3" key="1">
    <citation type="journal article" date="2019" name="Int. J. Syst. Evol. Microbiol.">
        <title>The Global Catalogue of Microorganisms (GCM) 10K type strain sequencing project: providing services to taxonomists for standard genome sequencing and annotation.</title>
        <authorList>
            <consortium name="The Broad Institute Genomics Platform"/>
            <consortium name="The Broad Institute Genome Sequencing Center for Infectious Disease"/>
            <person name="Wu L."/>
            <person name="Ma J."/>
        </authorList>
    </citation>
    <scope>NUCLEOTIDE SEQUENCE [LARGE SCALE GENOMIC DNA]</scope>
    <source>
        <strain evidence="3">KCTC 42087</strain>
    </source>
</reference>
<dbReference type="CDD" id="cd00531">
    <property type="entry name" value="NTF2_like"/>
    <property type="match status" value="1"/>
</dbReference>
<dbReference type="Gene3D" id="3.10.450.50">
    <property type="match status" value="1"/>
</dbReference>
<comment type="caution">
    <text evidence="2">The sequence shown here is derived from an EMBL/GenBank/DDBJ whole genome shotgun (WGS) entry which is preliminary data.</text>
</comment>
<evidence type="ECO:0000313" key="3">
    <source>
        <dbReference type="Proteomes" id="UP001596074"/>
    </source>
</evidence>
<dbReference type="SUPFAM" id="SSF54427">
    <property type="entry name" value="NTF2-like"/>
    <property type="match status" value="1"/>
</dbReference>
<organism evidence="2 3">
    <name type="scientific">Actinomadura rugatobispora</name>
    <dbReference type="NCBI Taxonomy" id="1994"/>
    <lineage>
        <taxon>Bacteria</taxon>
        <taxon>Bacillati</taxon>
        <taxon>Actinomycetota</taxon>
        <taxon>Actinomycetes</taxon>
        <taxon>Streptosporangiales</taxon>
        <taxon>Thermomonosporaceae</taxon>
        <taxon>Actinomadura</taxon>
    </lineage>
</organism>
<accession>A0ABW0ZVQ5</accession>
<proteinExistence type="predicted"/>
<keyword evidence="3" id="KW-1185">Reference proteome</keyword>